<sequence>MPLRLHVVIISWDGYHDRARAIADALVGEVDALSVVTSNARGTAEDGPGEWVLVPQSWYFGRKFRAALDLVADDTVMLQIQADTHSDDWPAVARACARAFAERPDIGLWIPDITWTPWPVDVVSEGEIPGTPLLRVAQTDGIVWALHPDLLPSLRALDYEGNNLGWGIDWVALHEAAQQGRIAVRDLSCPVHHPQSRGYDNAEAAQHMKNFLGQLPGPAQREIMDRYHALAARARRALGQTDRQAPPPHRPPPLPFLRQPQIAEIALAGGEVFVRAAGRDFAARADVLIGEIAYPLAMLDGTPPRGLIPQRFPMHAVDTPTAYQQRNDLGEWQVDGWQSLRVIPDFAARTQSIPLSGHLLVDPQDGAQVFCAQLAVHRGKGDLVVRLMDSIGRLRHEVRTPFDTVFAGGNSPQGYKFVRLPLPETREQLSLELRIDCTESFETSAEQPAVFFLAEPRICAACDGPISPVLSQSDRVRGDTHWYHCTLPVPFGDAARRIVLRYGGWEEVLATEPAARVTLTADHGGALDLGSDTTLEASVWFNGVPGLALTLSPGTTRMHIPAAYLTGAPLFIELRDASGSFAYWRHWCAPTAKHDPAPPAISGPLARDLPARYAAVRKHLATPSLASPCPA</sequence>
<gene>
    <name evidence="1" type="ORF">KDD17_14070</name>
</gene>
<dbReference type="RefSeq" id="WP_212704238.1">
    <property type="nucleotide sequence ID" value="NZ_CP073581.1"/>
</dbReference>
<dbReference type="AlphaFoldDB" id="A0A975PMA8"/>
<accession>A0A975PMA8</accession>
<protein>
    <submittedName>
        <fullName evidence="1">Uncharacterized protein</fullName>
    </submittedName>
</protein>
<dbReference type="EMBL" id="CP073581">
    <property type="protein sequence ID" value="QUJ76040.1"/>
    <property type="molecule type" value="Genomic_DNA"/>
</dbReference>
<proteinExistence type="predicted"/>
<evidence type="ECO:0000313" key="1">
    <source>
        <dbReference type="EMBL" id="QUJ76040.1"/>
    </source>
</evidence>
<name>A0A975PMA8_9RHOB</name>
<reference evidence="1" key="1">
    <citation type="submission" date="2021-04" db="EMBL/GenBank/DDBJ databases">
        <title>Complete genome sequence for Sulfitobacter sp. strain JK7-1.</title>
        <authorList>
            <person name="Park S.-J."/>
        </authorList>
    </citation>
    <scope>NUCLEOTIDE SEQUENCE</scope>
    <source>
        <strain evidence="1">JK7-1</strain>
    </source>
</reference>
<organism evidence="1 2">
    <name type="scientific">Sulfitobacter albidus</name>
    <dbReference type="NCBI Taxonomy" id="2829501"/>
    <lineage>
        <taxon>Bacteria</taxon>
        <taxon>Pseudomonadati</taxon>
        <taxon>Pseudomonadota</taxon>
        <taxon>Alphaproteobacteria</taxon>
        <taxon>Rhodobacterales</taxon>
        <taxon>Roseobacteraceae</taxon>
        <taxon>Sulfitobacter</taxon>
    </lineage>
</organism>
<dbReference type="Proteomes" id="UP000683291">
    <property type="component" value="Chromosome 1"/>
</dbReference>
<evidence type="ECO:0000313" key="2">
    <source>
        <dbReference type="Proteomes" id="UP000683291"/>
    </source>
</evidence>
<dbReference type="KEGG" id="sual:KDD17_14070"/>
<keyword evidence="2" id="KW-1185">Reference proteome</keyword>